<keyword evidence="2 7" id="KW-0812">Transmembrane</keyword>
<feature type="transmembrane region" description="Helical" evidence="7">
    <location>
        <begin position="6"/>
        <end position="32"/>
    </location>
</feature>
<evidence type="ECO:0000313" key="9">
    <source>
        <dbReference type="EMBL" id="TKA29726.1"/>
    </source>
</evidence>
<dbReference type="InterPro" id="IPR049326">
    <property type="entry name" value="Rhodopsin_dom_fungi"/>
</dbReference>
<protein>
    <recommendedName>
        <fullName evidence="8">Rhodopsin domain-containing protein</fullName>
    </recommendedName>
</protein>
<evidence type="ECO:0000259" key="8">
    <source>
        <dbReference type="Pfam" id="PF20684"/>
    </source>
</evidence>
<dbReference type="EMBL" id="NAJL01000013">
    <property type="protein sequence ID" value="TKA29726.1"/>
    <property type="molecule type" value="Genomic_DNA"/>
</dbReference>
<dbReference type="Proteomes" id="UP000308549">
    <property type="component" value="Unassembled WGS sequence"/>
</dbReference>
<feature type="transmembrane region" description="Helical" evidence="7">
    <location>
        <begin position="164"/>
        <end position="188"/>
    </location>
</feature>
<feature type="transmembrane region" description="Helical" evidence="7">
    <location>
        <begin position="44"/>
        <end position="65"/>
    </location>
</feature>
<accession>A0A4U0U5M8</accession>
<gene>
    <name evidence="9" type="ORF">B0A50_03089</name>
</gene>
<dbReference type="GO" id="GO:0016020">
    <property type="term" value="C:membrane"/>
    <property type="evidence" value="ECO:0007669"/>
    <property type="project" value="UniProtKB-SubCell"/>
</dbReference>
<feature type="transmembrane region" description="Helical" evidence="7">
    <location>
        <begin position="123"/>
        <end position="152"/>
    </location>
</feature>
<evidence type="ECO:0000256" key="1">
    <source>
        <dbReference type="ARBA" id="ARBA00004141"/>
    </source>
</evidence>
<evidence type="ECO:0000256" key="2">
    <source>
        <dbReference type="ARBA" id="ARBA00022692"/>
    </source>
</evidence>
<keyword evidence="4 7" id="KW-0472">Membrane</keyword>
<dbReference type="OrthoDB" id="444631at2759"/>
<dbReference type="AlphaFoldDB" id="A0A4U0U5M8"/>
<feature type="transmembrane region" description="Helical" evidence="7">
    <location>
        <begin position="200"/>
        <end position="220"/>
    </location>
</feature>
<comment type="similarity">
    <text evidence="5">Belongs to the SAT4 family.</text>
</comment>
<evidence type="ECO:0000256" key="7">
    <source>
        <dbReference type="SAM" id="Phobius"/>
    </source>
</evidence>
<evidence type="ECO:0000256" key="6">
    <source>
        <dbReference type="SAM" id="MobiDB-lite"/>
    </source>
</evidence>
<sequence length="364" mass="39724">MGAGHAPGSVVVGVTVALTIIAGIATVMRVFTRAHIVHTAGIDDLAIVVAMLLSIIVTVCMVKQVDYGMGKHYASLNPIDQTHALQWMWASVWTYYLALGAAKTSILLQYLRIFPQDRFRLVCFAMIAIVAVYTCWTFLSSLLACVPIASYWDKSMQGHCLPRLSVWFANAGINIATDVGTAILPLPVLKRLHLPQRQKIALMAVFGLGGITCIVSILRLQSLYSISVSSDVTWDNPFAAIWSSTEVNVGILCSCIPTLKGCVNRYFPRLFKDRSGRSTGGMPESISLTPGRLGTSYAVAGRGTPRLHDEQDEKKRGPDDGGIHVVTVMQQDFEDSRRRDDDGFSSAESESMRNFVPKNPADGV</sequence>
<dbReference type="PANTHER" id="PTHR33048">
    <property type="entry name" value="PTH11-LIKE INTEGRAL MEMBRANE PROTEIN (AFU_ORTHOLOGUE AFUA_5G11245)"/>
    <property type="match status" value="1"/>
</dbReference>
<dbReference type="Pfam" id="PF20684">
    <property type="entry name" value="Fung_rhodopsin"/>
    <property type="match status" value="1"/>
</dbReference>
<keyword evidence="10" id="KW-1185">Reference proteome</keyword>
<organism evidence="9 10">
    <name type="scientific">Salinomyces thailandicus</name>
    <dbReference type="NCBI Taxonomy" id="706561"/>
    <lineage>
        <taxon>Eukaryota</taxon>
        <taxon>Fungi</taxon>
        <taxon>Dikarya</taxon>
        <taxon>Ascomycota</taxon>
        <taxon>Pezizomycotina</taxon>
        <taxon>Dothideomycetes</taxon>
        <taxon>Dothideomycetidae</taxon>
        <taxon>Mycosphaerellales</taxon>
        <taxon>Teratosphaeriaceae</taxon>
        <taxon>Salinomyces</taxon>
    </lineage>
</organism>
<feature type="compositionally biased region" description="Basic and acidic residues" evidence="6">
    <location>
        <begin position="306"/>
        <end position="322"/>
    </location>
</feature>
<evidence type="ECO:0000256" key="3">
    <source>
        <dbReference type="ARBA" id="ARBA00022989"/>
    </source>
</evidence>
<proteinExistence type="inferred from homology"/>
<evidence type="ECO:0000256" key="5">
    <source>
        <dbReference type="ARBA" id="ARBA00038359"/>
    </source>
</evidence>
<dbReference type="PANTHER" id="PTHR33048:SF132">
    <property type="entry name" value="MEMBRANE PROTEIN, PUTATIVE (AFU_ORTHOLOGUE AFUA_6G07820)-RELATED"/>
    <property type="match status" value="1"/>
</dbReference>
<dbReference type="InterPro" id="IPR052337">
    <property type="entry name" value="SAT4-like"/>
</dbReference>
<feature type="transmembrane region" description="Helical" evidence="7">
    <location>
        <begin position="85"/>
        <end position="111"/>
    </location>
</feature>
<feature type="domain" description="Rhodopsin" evidence="8">
    <location>
        <begin position="28"/>
        <end position="264"/>
    </location>
</feature>
<feature type="region of interest" description="Disordered" evidence="6">
    <location>
        <begin position="299"/>
        <end position="364"/>
    </location>
</feature>
<name>A0A4U0U5M8_9PEZI</name>
<reference evidence="9 10" key="1">
    <citation type="submission" date="2017-03" db="EMBL/GenBank/DDBJ databases">
        <title>Genomes of endolithic fungi from Antarctica.</title>
        <authorList>
            <person name="Coleine C."/>
            <person name="Masonjones S."/>
            <person name="Stajich J.E."/>
        </authorList>
    </citation>
    <scope>NUCLEOTIDE SEQUENCE [LARGE SCALE GENOMIC DNA]</scope>
    <source>
        <strain evidence="9 10">CCFEE 6315</strain>
    </source>
</reference>
<comment type="caution">
    <text evidence="9">The sequence shown here is derived from an EMBL/GenBank/DDBJ whole genome shotgun (WGS) entry which is preliminary data.</text>
</comment>
<evidence type="ECO:0000313" key="10">
    <source>
        <dbReference type="Proteomes" id="UP000308549"/>
    </source>
</evidence>
<evidence type="ECO:0000256" key="4">
    <source>
        <dbReference type="ARBA" id="ARBA00023136"/>
    </source>
</evidence>
<comment type="subcellular location">
    <subcellularLocation>
        <location evidence="1">Membrane</location>
        <topology evidence="1">Multi-pass membrane protein</topology>
    </subcellularLocation>
</comment>
<keyword evidence="3 7" id="KW-1133">Transmembrane helix</keyword>